<accession>A0A6P1EC23</accession>
<dbReference type="CDD" id="cd12110">
    <property type="entry name" value="PHP_HisPPase_Hisj_like"/>
    <property type="match status" value="1"/>
</dbReference>
<dbReference type="SUPFAM" id="SSF89550">
    <property type="entry name" value="PHP domain-like"/>
    <property type="match status" value="1"/>
</dbReference>
<dbReference type="GO" id="GO:0004401">
    <property type="term" value="F:histidinol-phosphatase activity"/>
    <property type="evidence" value="ECO:0007669"/>
    <property type="project" value="UniProtKB-UniRule"/>
</dbReference>
<sequence length="290" mass="33349">MLSNNDFNRIDRKTWNGHTHTEFCPHGSGEDTEDFIKAAIQAGFKTYSVTEHFPMPPDFYEHAVGSRHAIYTAAMSDRELPEYLRKMNRLKEKYADKIRLLIGFEIDYFSQYQRWTAQMLDVYGSAIDDAILSVHFLPTVNGLRAIDDSDLDFRTGVLAAYGTPVGVANAYLKTVAEAIDWQVTNKPQRYGHIMLYRKWRNLFDSRTVWEDHATRDLLKHILQKIAARHEFLDCNMAGLFRTSQTESSPNFTWLAQAQQFGIPLVYGADAHRVADVAQGYNTYLENGYDK</sequence>
<dbReference type="InterPro" id="IPR016195">
    <property type="entry name" value="Pol/histidinol_Pase-like"/>
</dbReference>
<dbReference type="InterPro" id="IPR004013">
    <property type="entry name" value="PHP_dom"/>
</dbReference>
<evidence type="ECO:0000259" key="9">
    <source>
        <dbReference type="Pfam" id="PF02811"/>
    </source>
</evidence>
<dbReference type="NCBIfam" id="TIGR01856">
    <property type="entry name" value="hisJ_fam"/>
    <property type="match status" value="1"/>
</dbReference>
<dbReference type="InterPro" id="IPR010140">
    <property type="entry name" value="Histidinol_P_phosphatase_HisJ"/>
</dbReference>
<evidence type="ECO:0000313" key="11">
    <source>
        <dbReference type="Proteomes" id="UP000465035"/>
    </source>
</evidence>
<evidence type="ECO:0000256" key="2">
    <source>
        <dbReference type="ARBA" id="ARBA00009152"/>
    </source>
</evidence>
<dbReference type="PANTHER" id="PTHR21039">
    <property type="entry name" value="HISTIDINOL PHOSPHATASE-RELATED"/>
    <property type="match status" value="1"/>
</dbReference>
<dbReference type="AlphaFoldDB" id="A0A6P1EC23"/>
<evidence type="ECO:0000256" key="7">
    <source>
        <dbReference type="ARBA" id="ARBA00049158"/>
    </source>
</evidence>
<evidence type="ECO:0000256" key="3">
    <source>
        <dbReference type="ARBA" id="ARBA00013085"/>
    </source>
</evidence>
<proteinExistence type="inferred from homology"/>
<reference evidence="10 11" key="1">
    <citation type="submission" date="2019-12" db="EMBL/GenBank/DDBJ databases">
        <title>Lactobacillus hilgardii FLUB.</title>
        <authorList>
            <person name="Gustaw K."/>
        </authorList>
    </citation>
    <scope>NUCLEOTIDE SEQUENCE [LARGE SCALE GENOMIC DNA]</scope>
    <source>
        <strain evidence="10 11">FLUB</strain>
    </source>
</reference>
<evidence type="ECO:0000313" key="10">
    <source>
        <dbReference type="EMBL" id="QHB52791.1"/>
    </source>
</evidence>
<comment type="similarity">
    <text evidence="2 8">Belongs to the PHP hydrolase family. HisK subfamily.</text>
</comment>
<protein>
    <recommendedName>
        <fullName evidence="3 8">Histidinol-phosphatase</fullName>
        <shortName evidence="8">HolPase</shortName>
        <ecNumber evidence="3 8">3.1.3.15</ecNumber>
    </recommendedName>
</protein>
<keyword evidence="4 8" id="KW-0028">Amino-acid biosynthesis</keyword>
<keyword evidence="6 8" id="KW-0368">Histidine biosynthesis</keyword>
<dbReference type="PANTHER" id="PTHR21039:SF0">
    <property type="entry name" value="HISTIDINOL-PHOSPHATASE"/>
    <property type="match status" value="1"/>
</dbReference>
<gene>
    <name evidence="10" type="primary">hisJ</name>
    <name evidence="10" type="ORF">GQR93_11610</name>
</gene>
<dbReference type="EC" id="3.1.3.15" evidence="3 8"/>
<dbReference type="EMBL" id="CP047121">
    <property type="protein sequence ID" value="QHB52791.1"/>
    <property type="molecule type" value="Genomic_DNA"/>
</dbReference>
<evidence type="ECO:0000256" key="8">
    <source>
        <dbReference type="RuleBase" id="RU366003"/>
    </source>
</evidence>
<dbReference type="Proteomes" id="UP000465035">
    <property type="component" value="Chromosome"/>
</dbReference>
<dbReference type="GO" id="GO:0005737">
    <property type="term" value="C:cytoplasm"/>
    <property type="evidence" value="ECO:0007669"/>
    <property type="project" value="TreeGrafter"/>
</dbReference>
<organism evidence="10 11">
    <name type="scientific">Lentilactobacillus hilgardii</name>
    <name type="common">Lactobacillus hilgardii</name>
    <dbReference type="NCBI Taxonomy" id="1588"/>
    <lineage>
        <taxon>Bacteria</taxon>
        <taxon>Bacillati</taxon>
        <taxon>Bacillota</taxon>
        <taxon>Bacilli</taxon>
        <taxon>Lactobacillales</taxon>
        <taxon>Lactobacillaceae</taxon>
        <taxon>Lentilactobacillus</taxon>
    </lineage>
</organism>
<feature type="domain" description="PHP" evidence="9">
    <location>
        <begin position="18"/>
        <end position="235"/>
    </location>
</feature>
<comment type="pathway">
    <text evidence="1 8">Amino-acid biosynthesis; L-histidine biosynthesis; L-histidine from 5-phospho-alpha-D-ribose 1-diphosphate: step 8/9.</text>
</comment>
<dbReference type="SMR" id="A0A6P1EC23"/>
<dbReference type="GeneID" id="69059019"/>
<dbReference type="Pfam" id="PF02811">
    <property type="entry name" value="PHP"/>
    <property type="match status" value="1"/>
</dbReference>
<dbReference type="GO" id="GO:0000105">
    <property type="term" value="P:L-histidine biosynthetic process"/>
    <property type="evidence" value="ECO:0007669"/>
    <property type="project" value="UniProtKB-UniRule"/>
</dbReference>
<evidence type="ECO:0000256" key="1">
    <source>
        <dbReference type="ARBA" id="ARBA00004970"/>
    </source>
</evidence>
<comment type="catalytic activity">
    <reaction evidence="7 8">
        <text>L-histidinol phosphate + H2O = L-histidinol + phosphate</text>
        <dbReference type="Rhea" id="RHEA:14465"/>
        <dbReference type="ChEBI" id="CHEBI:15377"/>
        <dbReference type="ChEBI" id="CHEBI:43474"/>
        <dbReference type="ChEBI" id="CHEBI:57699"/>
        <dbReference type="ChEBI" id="CHEBI:57980"/>
        <dbReference type="EC" id="3.1.3.15"/>
    </reaction>
</comment>
<dbReference type="Gene3D" id="3.20.20.140">
    <property type="entry name" value="Metal-dependent hydrolases"/>
    <property type="match status" value="1"/>
</dbReference>
<name>A0A6P1EC23_LENHI</name>
<evidence type="ECO:0000256" key="5">
    <source>
        <dbReference type="ARBA" id="ARBA00022801"/>
    </source>
</evidence>
<dbReference type="RefSeq" id="WP_004466598.1">
    <property type="nucleotide sequence ID" value="NZ_CABKOL010000104.1"/>
</dbReference>
<evidence type="ECO:0000256" key="6">
    <source>
        <dbReference type="ARBA" id="ARBA00023102"/>
    </source>
</evidence>
<keyword evidence="5 8" id="KW-0378">Hydrolase</keyword>
<evidence type="ECO:0000256" key="4">
    <source>
        <dbReference type="ARBA" id="ARBA00022605"/>
    </source>
</evidence>
<dbReference type="NCBIfam" id="NF005996">
    <property type="entry name" value="PRK08123.1"/>
    <property type="match status" value="1"/>
</dbReference>
<dbReference type="UniPathway" id="UPA00031">
    <property type="reaction ID" value="UER00013"/>
</dbReference>